<dbReference type="PANTHER" id="PTHR11742:SF84">
    <property type="entry name" value="ALPHA-1,2-MANNOSIDASE"/>
    <property type="match status" value="1"/>
</dbReference>
<dbReference type="PANTHER" id="PTHR11742">
    <property type="entry name" value="MANNOSYL-OLIGOSACCHARIDE ALPHA-1,2-MANNOSIDASE-RELATED"/>
    <property type="match status" value="1"/>
</dbReference>
<dbReference type="InterPro" id="IPR038336">
    <property type="entry name" value="NET_sf"/>
</dbReference>
<dbReference type="Gene3D" id="1.20.1270.220">
    <property type="match status" value="1"/>
</dbReference>
<evidence type="ECO:0000259" key="6">
    <source>
        <dbReference type="PROSITE" id="PS51525"/>
    </source>
</evidence>
<protein>
    <recommendedName>
        <fullName evidence="6">NET domain-containing protein</fullName>
    </recommendedName>
</protein>
<comment type="cofactor">
    <cofactor evidence="1">
        <name>Ca(2+)</name>
        <dbReference type="ChEBI" id="CHEBI:29108"/>
    </cofactor>
</comment>
<evidence type="ECO:0000256" key="2">
    <source>
        <dbReference type="ARBA" id="ARBA00004922"/>
    </source>
</evidence>
<keyword evidence="5" id="KW-1015">Disulfide bond</keyword>
<dbReference type="Gene3D" id="1.50.10.10">
    <property type="match status" value="1"/>
</dbReference>
<dbReference type="Proteomes" id="UP001341840">
    <property type="component" value="Unassembled WGS sequence"/>
</dbReference>
<comment type="similarity">
    <text evidence="3">Belongs to the glycosyl hydrolase 47 family.</text>
</comment>
<dbReference type="InterPro" id="IPR036026">
    <property type="entry name" value="Seven-hairpin_glycosidases"/>
</dbReference>
<dbReference type="InterPro" id="IPR001382">
    <property type="entry name" value="Glyco_hydro_47"/>
</dbReference>
<comment type="pathway">
    <text evidence="2">Protein modification; protein glycosylation.</text>
</comment>
<keyword evidence="4" id="KW-0378">Hydrolase</keyword>
<dbReference type="InterPro" id="IPR027353">
    <property type="entry name" value="NET_dom"/>
</dbReference>
<sequence>MELVVQFIRKRNGNLKQDDDEIELDIEAVDAEILWELDWLVTNWKKVVSKIKRQALLGNLNNNGTPNNLCVFKCVLSKERGLPSYNLILGGFLSAYDLSGEEAFLEKSKEVAERLLLAWDTPSGIPYNRINLDYGRPTNPKWTRGSRILVDSGSEQLEFIALSHIADFVEESGSLFPVVADTESLKYVNDTSLCDMNILFSHGNVDMLENVELGEQNNS</sequence>
<organism evidence="7 8">
    <name type="scientific">Stylosanthes scabra</name>
    <dbReference type="NCBI Taxonomy" id="79078"/>
    <lineage>
        <taxon>Eukaryota</taxon>
        <taxon>Viridiplantae</taxon>
        <taxon>Streptophyta</taxon>
        <taxon>Embryophyta</taxon>
        <taxon>Tracheophyta</taxon>
        <taxon>Spermatophyta</taxon>
        <taxon>Magnoliopsida</taxon>
        <taxon>eudicotyledons</taxon>
        <taxon>Gunneridae</taxon>
        <taxon>Pentapetalae</taxon>
        <taxon>rosids</taxon>
        <taxon>fabids</taxon>
        <taxon>Fabales</taxon>
        <taxon>Fabaceae</taxon>
        <taxon>Papilionoideae</taxon>
        <taxon>50 kb inversion clade</taxon>
        <taxon>dalbergioids sensu lato</taxon>
        <taxon>Dalbergieae</taxon>
        <taxon>Pterocarpus clade</taxon>
        <taxon>Stylosanthes</taxon>
    </lineage>
</organism>
<evidence type="ECO:0000256" key="1">
    <source>
        <dbReference type="ARBA" id="ARBA00001913"/>
    </source>
</evidence>
<dbReference type="EMBL" id="JASCZI010182386">
    <property type="protein sequence ID" value="MED6187788.1"/>
    <property type="molecule type" value="Genomic_DNA"/>
</dbReference>
<evidence type="ECO:0000256" key="4">
    <source>
        <dbReference type="ARBA" id="ARBA00022801"/>
    </source>
</evidence>
<evidence type="ECO:0000313" key="7">
    <source>
        <dbReference type="EMBL" id="MED6187788.1"/>
    </source>
</evidence>
<comment type="caution">
    <text evidence="7">The sequence shown here is derived from an EMBL/GenBank/DDBJ whole genome shotgun (WGS) entry which is preliminary data.</text>
</comment>
<feature type="domain" description="NET" evidence="6">
    <location>
        <begin position="1"/>
        <end position="52"/>
    </location>
</feature>
<gene>
    <name evidence="7" type="ORF">PIB30_079824</name>
</gene>
<keyword evidence="8" id="KW-1185">Reference proteome</keyword>
<evidence type="ECO:0000256" key="5">
    <source>
        <dbReference type="ARBA" id="ARBA00023157"/>
    </source>
</evidence>
<dbReference type="SUPFAM" id="SSF48225">
    <property type="entry name" value="Seven-hairpin glycosidases"/>
    <property type="match status" value="1"/>
</dbReference>
<reference evidence="7 8" key="1">
    <citation type="journal article" date="2023" name="Plants (Basel)">
        <title>Bridging the Gap: Combining Genomics and Transcriptomics Approaches to Understand Stylosanthes scabra, an Orphan Legume from the Brazilian Caatinga.</title>
        <authorList>
            <person name="Ferreira-Neto J.R.C."/>
            <person name="da Silva M.D."/>
            <person name="Binneck E."/>
            <person name="de Melo N.F."/>
            <person name="da Silva R.H."/>
            <person name="de Melo A.L.T.M."/>
            <person name="Pandolfi V."/>
            <person name="Bustamante F.O."/>
            <person name="Brasileiro-Vidal A.C."/>
            <person name="Benko-Iseppon A.M."/>
        </authorList>
    </citation>
    <scope>NUCLEOTIDE SEQUENCE [LARGE SCALE GENOMIC DNA]</scope>
    <source>
        <tissue evidence="7">Leaves</tissue>
    </source>
</reference>
<accession>A0ABU6WUM8</accession>
<dbReference type="InterPro" id="IPR012341">
    <property type="entry name" value="6hp_glycosidase-like_sf"/>
</dbReference>
<evidence type="ECO:0000313" key="8">
    <source>
        <dbReference type="Proteomes" id="UP001341840"/>
    </source>
</evidence>
<dbReference type="InterPro" id="IPR050749">
    <property type="entry name" value="Glycosyl_Hydrolase_47"/>
</dbReference>
<proteinExistence type="inferred from homology"/>
<dbReference type="Pfam" id="PF01532">
    <property type="entry name" value="Glyco_hydro_47"/>
    <property type="match status" value="1"/>
</dbReference>
<name>A0ABU6WUM8_9FABA</name>
<dbReference type="PROSITE" id="PS51525">
    <property type="entry name" value="NET"/>
    <property type="match status" value="1"/>
</dbReference>
<dbReference type="Pfam" id="PF17035">
    <property type="entry name" value="BET"/>
    <property type="match status" value="1"/>
</dbReference>
<evidence type="ECO:0000256" key="3">
    <source>
        <dbReference type="ARBA" id="ARBA00007658"/>
    </source>
</evidence>